<dbReference type="Proteomes" id="UP000183245">
    <property type="component" value="Unassembled WGS sequence"/>
</dbReference>
<comment type="caution">
    <text evidence="2">The sequence shown here is derived from an EMBL/GenBank/DDBJ whole genome shotgun (WGS) entry which is preliminary data.</text>
</comment>
<proteinExistence type="predicted"/>
<evidence type="ECO:0000256" key="1">
    <source>
        <dbReference type="SAM" id="Coils"/>
    </source>
</evidence>
<evidence type="ECO:0008006" key="4">
    <source>
        <dbReference type="Google" id="ProtNLM"/>
    </source>
</evidence>
<feature type="coiled-coil region" evidence="1">
    <location>
        <begin position="24"/>
        <end position="58"/>
    </location>
</feature>
<dbReference type="STRING" id="1817892.AUK40_01235"/>
<protein>
    <recommendedName>
        <fullName evidence="4">Septum formation initiator</fullName>
    </recommendedName>
</protein>
<dbReference type="AlphaFoldDB" id="A0A1J5INT5"/>
<accession>A0A1J5INT5</accession>
<sequence>MSLSNSKILLVMGTVITVFMSINLVKAISENRKVQDRINKLQSDLTALDDQNRSLSDTFEFVQTDLFIEQECRDKLNCKKPGETVVSLPPEKVAVNDQLLSEQEALIKRQQQSNISKWWDYFFAPSSAAESTL</sequence>
<evidence type="ECO:0000313" key="3">
    <source>
        <dbReference type="Proteomes" id="UP000183245"/>
    </source>
</evidence>
<dbReference type="Pfam" id="PF04977">
    <property type="entry name" value="DivIC"/>
    <property type="match status" value="1"/>
</dbReference>
<gene>
    <name evidence="2" type="ORF">AUK40_01235</name>
</gene>
<organism evidence="2 3">
    <name type="scientific">Candidatus Wirthbacteria bacterium CG2_30_54_11</name>
    <dbReference type="NCBI Taxonomy" id="1817892"/>
    <lineage>
        <taxon>Bacteria</taxon>
        <taxon>Candidatus Wirthbacteria</taxon>
    </lineage>
</organism>
<dbReference type="InterPro" id="IPR007060">
    <property type="entry name" value="FtsL/DivIC"/>
</dbReference>
<name>A0A1J5INT5_9BACT</name>
<reference evidence="2 3" key="1">
    <citation type="journal article" date="2016" name="Environ. Microbiol.">
        <title>Genomic resolution of a cold subsurface aquifer community provides metabolic insights for novel microbes adapted to high CO concentrations.</title>
        <authorList>
            <person name="Probst A.J."/>
            <person name="Castelle C.J."/>
            <person name="Singh A."/>
            <person name="Brown C.T."/>
            <person name="Anantharaman K."/>
            <person name="Sharon I."/>
            <person name="Hug L.A."/>
            <person name="Burstein D."/>
            <person name="Emerson J.B."/>
            <person name="Thomas B.C."/>
            <person name="Banfield J.F."/>
        </authorList>
    </citation>
    <scope>NUCLEOTIDE SEQUENCE [LARGE SCALE GENOMIC DNA]</scope>
    <source>
        <strain evidence="2">CG2_30_54_11</strain>
    </source>
</reference>
<dbReference type="EMBL" id="MNZT01000022">
    <property type="protein sequence ID" value="OIP98748.1"/>
    <property type="molecule type" value="Genomic_DNA"/>
</dbReference>
<keyword evidence="1" id="KW-0175">Coiled coil</keyword>
<evidence type="ECO:0000313" key="2">
    <source>
        <dbReference type="EMBL" id="OIP98748.1"/>
    </source>
</evidence>